<dbReference type="EMBL" id="FNJL01000026">
    <property type="protein sequence ID" value="SDP78707.1"/>
    <property type="molecule type" value="Genomic_DNA"/>
</dbReference>
<protein>
    <submittedName>
        <fullName evidence="1">Uncharacterized protein</fullName>
    </submittedName>
</protein>
<dbReference type="RefSeq" id="WP_244160137.1">
    <property type="nucleotide sequence ID" value="NZ_FNJL01000026.1"/>
</dbReference>
<dbReference type="AlphaFoldDB" id="A0A1H0VJL1"/>
<reference evidence="2" key="1">
    <citation type="submission" date="2016-10" db="EMBL/GenBank/DDBJ databases">
        <authorList>
            <person name="Varghese N."/>
            <person name="Submissions S."/>
        </authorList>
    </citation>
    <scope>NUCLEOTIDE SEQUENCE [LARGE SCALE GENOMIC DNA]</scope>
    <source>
        <strain evidence="2">DSM 17101</strain>
    </source>
</reference>
<keyword evidence="2" id="KW-1185">Reference proteome</keyword>
<sequence length="68" mass="7563">AMALCHGDRGNWLDGLTSGLPRWHGAHDALRTQRPADGCRADMHPAKMTELGSEFIERRMRHPGNDLA</sequence>
<feature type="non-terminal residue" evidence="1">
    <location>
        <position position="1"/>
    </location>
</feature>
<accession>A0A1H0VJL1</accession>
<evidence type="ECO:0000313" key="2">
    <source>
        <dbReference type="Proteomes" id="UP000199317"/>
    </source>
</evidence>
<proteinExistence type="predicted"/>
<gene>
    <name evidence="1" type="ORF">SAMN04489708_12676</name>
</gene>
<name>A0A1H0VJL1_9BURK</name>
<evidence type="ECO:0000313" key="1">
    <source>
        <dbReference type="EMBL" id="SDP78707.1"/>
    </source>
</evidence>
<organism evidence="1 2">
    <name type="scientific">Paracidovorax cattleyae</name>
    <dbReference type="NCBI Taxonomy" id="80868"/>
    <lineage>
        <taxon>Bacteria</taxon>
        <taxon>Pseudomonadati</taxon>
        <taxon>Pseudomonadota</taxon>
        <taxon>Betaproteobacteria</taxon>
        <taxon>Burkholderiales</taxon>
        <taxon>Comamonadaceae</taxon>
        <taxon>Paracidovorax</taxon>
    </lineage>
</organism>
<dbReference type="Proteomes" id="UP000199317">
    <property type="component" value="Unassembled WGS sequence"/>
</dbReference>